<dbReference type="AlphaFoldDB" id="A0A8J4GWQ1"/>
<accession>A0A8J4GWQ1</accession>
<name>A0A8J4GWQ1_9CHLO</name>
<gene>
    <name evidence="2" type="ORF">Vretimale_19343</name>
</gene>
<evidence type="ECO:0000313" key="3">
    <source>
        <dbReference type="Proteomes" id="UP000722791"/>
    </source>
</evidence>
<dbReference type="EMBL" id="BNCQ01000084">
    <property type="protein sequence ID" value="GIM16746.1"/>
    <property type="molecule type" value="Genomic_DNA"/>
</dbReference>
<feature type="region of interest" description="Disordered" evidence="1">
    <location>
        <begin position="1"/>
        <end position="128"/>
    </location>
</feature>
<reference evidence="2" key="1">
    <citation type="journal article" date="2021" name="Proc. Natl. Acad. Sci. U.S.A.">
        <title>Three genomes in the algal genus Volvox reveal the fate of a haploid sex-determining region after a transition to homothallism.</title>
        <authorList>
            <person name="Yamamoto K."/>
            <person name="Hamaji T."/>
            <person name="Kawai-Toyooka H."/>
            <person name="Matsuzaki R."/>
            <person name="Takahashi F."/>
            <person name="Nishimura Y."/>
            <person name="Kawachi M."/>
            <person name="Noguchi H."/>
            <person name="Minakuchi Y."/>
            <person name="Umen J.G."/>
            <person name="Toyoda A."/>
            <person name="Nozaki H."/>
        </authorList>
    </citation>
    <scope>NUCLEOTIDE SEQUENCE</scope>
    <source>
        <strain evidence="2">NIES-3785</strain>
    </source>
</reference>
<organism evidence="2 3">
    <name type="scientific">Volvox reticuliferus</name>
    <dbReference type="NCBI Taxonomy" id="1737510"/>
    <lineage>
        <taxon>Eukaryota</taxon>
        <taxon>Viridiplantae</taxon>
        <taxon>Chlorophyta</taxon>
        <taxon>core chlorophytes</taxon>
        <taxon>Chlorophyceae</taxon>
        <taxon>CS clade</taxon>
        <taxon>Chlamydomonadales</taxon>
        <taxon>Volvocaceae</taxon>
        <taxon>Volvox</taxon>
    </lineage>
</organism>
<sequence length="128" mass="13682">MTTDLPLQESKHDVYGRPSAPPALTGRRHPAHFRRGPTRDNPLAVPTPANSMSKVKRTLGPPRSQAAEKIPYGSTAHHRACARPQDLPGLPGSKAGEAMGEKSTWKRNTPSLGWSGKGASRLAVTTLS</sequence>
<evidence type="ECO:0000313" key="2">
    <source>
        <dbReference type="EMBL" id="GIM16746.1"/>
    </source>
</evidence>
<evidence type="ECO:0000256" key="1">
    <source>
        <dbReference type="SAM" id="MobiDB-lite"/>
    </source>
</evidence>
<protein>
    <submittedName>
        <fullName evidence="2">Uncharacterized protein</fullName>
    </submittedName>
</protein>
<dbReference type="Proteomes" id="UP000722791">
    <property type="component" value="Unassembled WGS sequence"/>
</dbReference>
<comment type="caution">
    <text evidence="2">The sequence shown here is derived from an EMBL/GenBank/DDBJ whole genome shotgun (WGS) entry which is preliminary data.</text>
</comment>
<proteinExistence type="predicted"/>
<feature type="non-terminal residue" evidence="2">
    <location>
        <position position="128"/>
    </location>
</feature>
<feature type="compositionally biased region" description="Basic residues" evidence="1">
    <location>
        <begin position="26"/>
        <end position="36"/>
    </location>
</feature>